<dbReference type="InterPro" id="IPR007492">
    <property type="entry name" value="LytTR_DNA-bd_dom"/>
</dbReference>
<reference evidence="6 7" key="1">
    <citation type="submission" date="2013-09" db="EMBL/GenBank/DDBJ databases">
        <title>Biodegradation of hydrocarbons in the deep terrestrial subsurface : characterization of a microbial consortium composed of two Desulfotomaculum species originating from a deep geological formation.</title>
        <authorList>
            <person name="Aullo T."/>
            <person name="Berlendis S."/>
            <person name="Lascourreges J.-F."/>
            <person name="Dessort D."/>
            <person name="Saint-Laurent S."/>
            <person name="Schraauwers B."/>
            <person name="Mas J."/>
            <person name="Magot M."/>
            <person name="Ranchou-Peyruse A."/>
        </authorList>
    </citation>
    <scope>NUCLEOTIDE SEQUENCE [LARGE SCALE GENOMIC DNA]</scope>
    <source>
        <strain evidence="6 7">Bs107</strain>
    </source>
</reference>
<protein>
    <recommendedName>
        <fullName evidence="1">Stage 0 sporulation protein A homolog</fullName>
    </recommendedName>
</protein>
<dbReference type="GO" id="GO:0003677">
    <property type="term" value="F:DNA binding"/>
    <property type="evidence" value="ECO:0007669"/>
    <property type="project" value="InterPro"/>
</dbReference>
<dbReference type="Gene3D" id="2.40.50.1020">
    <property type="entry name" value="LytTr DNA-binding domain"/>
    <property type="match status" value="1"/>
</dbReference>
<dbReference type="Pfam" id="PF04397">
    <property type="entry name" value="LytTR"/>
    <property type="match status" value="1"/>
</dbReference>
<dbReference type="InterPro" id="IPR046947">
    <property type="entry name" value="LytR-like"/>
</dbReference>
<dbReference type="CDD" id="cd17532">
    <property type="entry name" value="REC_LytTR_AlgR-like"/>
    <property type="match status" value="1"/>
</dbReference>
<keyword evidence="7" id="KW-1185">Reference proteome</keyword>
<dbReference type="SMART" id="SM00850">
    <property type="entry name" value="LytTR"/>
    <property type="match status" value="1"/>
</dbReference>
<dbReference type="InterPro" id="IPR011006">
    <property type="entry name" value="CheY-like_superfamily"/>
</dbReference>
<evidence type="ECO:0000313" key="6">
    <source>
        <dbReference type="EMBL" id="PHJ39826.1"/>
    </source>
</evidence>
<evidence type="ECO:0000313" key="7">
    <source>
        <dbReference type="Proteomes" id="UP000222564"/>
    </source>
</evidence>
<feature type="modified residue" description="4-aspartylphosphate" evidence="3">
    <location>
        <position position="53"/>
    </location>
</feature>
<proteinExistence type="predicted"/>
<evidence type="ECO:0000256" key="3">
    <source>
        <dbReference type="PROSITE-ProRule" id="PRU00169"/>
    </source>
</evidence>
<evidence type="ECO:0000256" key="2">
    <source>
        <dbReference type="ARBA" id="ARBA00024867"/>
    </source>
</evidence>
<accession>A0A2C6MJW6</accession>
<gene>
    <name evidence="6" type="ORF">P378_01275</name>
</gene>
<feature type="domain" description="Response regulatory" evidence="4">
    <location>
        <begin position="2"/>
        <end position="116"/>
    </location>
</feature>
<organism evidence="6 7">
    <name type="scientific">Desulforamulus profundi</name>
    <dbReference type="NCBI Taxonomy" id="1383067"/>
    <lineage>
        <taxon>Bacteria</taxon>
        <taxon>Bacillati</taxon>
        <taxon>Bacillota</taxon>
        <taxon>Clostridia</taxon>
        <taxon>Eubacteriales</taxon>
        <taxon>Peptococcaceae</taxon>
        <taxon>Desulforamulus</taxon>
    </lineage>
</organism>
<dbReference type="OrthoDB" id="9809318at2"/>
<dbReference type="GO" id="GO:0000156">
    <property type="term" value="F:phosphorelay response regulator activity"/>
    <property type="evidence" value="ECO:0007669"/>
    <property type="project" value="InterPro"/>
</dbReference>
<sequence length="238" mass="27136">MRVVVVDDEVPARDELMYLLKQHSDLEVVAEADDAQSALQALRKERPDAVFLDISMPGRDGMEVARQLSRLTDPPLVVFATAYDQHAVEAFEVNAVDYLLKPFSQERVAETIEKLRRLVNQRKTNQHILQNKIAVSHDDLIKLLDPEEIVYAGRQGREVLIKTEDNSYTVSYTLQGLEQRLAKGAFFRPHHGFLVNVNKIEKIEPAFQGYQLVMKDNESSRVPVSRNGMKEIKRLLGI</sequence>
<keyword evidence="3" id="KW-0597">Phosphoprotein</keyword>
<name>A0A2C6MJW6_9FIRM</name>
<dbReference type="Proteomes" id="UP000222564">
    <property type="component" value="Unassembled WGS sequence"/>
</dbReference>
<dbReference type="InterPro" id="IPR001789">
    <property type="entry name" value="Sig_transdc_resp-reg_receiver"/>
</dbReference>
<dbReference type="PANTHER" id="PTHR37299:SF1">
    <property type="entry name" value="STAGE 0 SPORULATION PROTEIN A HOMOLOG"/>
    <property type="match status" value="1"/>
</dbReference>
<evidence type="ECO:0000259" key="4">
    <source>
        <dbReference type="PROSITE" id="PS50110"/>
    </source>
</evidence>
<comment type="function">
    <text evidence="2">May play the central regulatory role in sporulation. It may be an element of the effector pathway responsible for the activation of sporulation genes in response to nutritional stress. Spo0A may act in concert with spo0H (a sigma factor) to control the expression of some genes that are critical to the sporulation process.</text>
</comment>
<dbReference type="Gene3D" id="3.40.50.2300">
    <property type="match status" value="1"/>
</dbReference>
<evidence type="ECO:0000259" key="5">
    <source>
        <dbReference type="PROSITE" id="PS50930"/>
    </source>
</evidence>
<dbReference type="AlphaFoldDB" id="A0A2C6MJW6"/>
<feature type="domain" description="HTH LytTR-type" evidence="5">
    <location>
        <begin position="133"/>
        <end position="238"/>
    </location>
</feature>
<dbReference type="PROSITE" id="PS50110">
    <property type="entry name" value="RESPONSE_REGULATORY"/>
    <property type="match status" value="1"/>
</dbReference>
<dbReference type="PANTHER" id="PTHR37299">
    <property type="entry name" value="TRANSCRIPTIONAL REGULATOR-RELATED"/>
    <property type="match status" value="1"/>
</dbReference>
<dbReference type="EMBL" id="AWQQ01000007">
    <property type="protein sequence ID" value="PHJ39826.1"/>
    <property type="molecule type" value="Genomic_DNA"/>
</dbReference>
<evidence type="ECO:0000256" key="1">
    <source>
        <dbReference type="ARBA" id="ARBA00018672"/>
    </source>
</evidence>
<dbReference type="SMART" id="SM00448">
    <property type="entry name" value="REC"/>
    <property type="match status" value="1"/>
</dbReference>
<comment type="caution">
    <text evidence="6">The sequence shown here is derived from an EMBL/GenBank/DDBJ whole genome shotgun (WGS) entry which is preliminary data.</text>
</comment>
<dbReference type="PROSITE" id="PS50930">
    <property type="entry name" value="HTH_LYTTR"/>
    <property type="match status" value="1"/>
</dbReference>
<dbReference type="SUPFAM" id="SSF52172">
    <property type="entry name" value="CheY-like"/>
    <property type="match status" value="1"/>
</dbReference>
<dbReference type="Pfam" id="PF00072">
    <property type="entry name" value="Response_reg"/>
    <property type="match status" value="1"/>
</dbReference>